<dbReference type="SUPFAM" id="SSF54171">
    <property type="entry name" value="DNA-binding domain"/>
    <property type="match status" value="1"/>
</dbReference>
<dbReference type="GO" id="GO:0006950">
    <property type="term" value="P:response to stress"/>
    <property type="evidence" value="ECO:0007669"/>
    <property type="project" value="TreeGrafter"/>
</dbReference>
<evidence type="ECO:0000256" key="2">
    <source>
        <dbReference type="ARBA" id="ARBA00023015"/>
    </source>
</evidence>
<dbReference type="GO" id="GO:0045893">
    <property type="term" value="P:positive regulation of DNA-templated transcription"/>
    <property type="evidence" value="ECO:0007669"/>
    <property type="project" value="TreeGrafter"/>
</dbReference>
<dbReference type="InterPro" id="IPR036955">
    <property type="entry name" value="AP2/ERF_dom_sf"/>
</dbReference>
<dbReference type="GO" id="GO:0005634">
    <property type="term" value="C:nucleus"/>
    <property type="evidence" value="ECO:0007669"/>
    <property type="project" value="UniProtKB-SubCell"/>
</dbReference>
<dbReference type="InterPro" id="IPR001471">
    <property type="entry name" value="AP2/ERF_dom"/>
</dbReference>
<keyword evidence="7" id="KW-0539">Nucleus</keyword>
<evidence type="ECO:0000256" key="3">
    <source>
        <dbReference type="ARBA" id="ARBA00023016"/>
    </source>
</evidence>
<accession>A0A2N9GKN0</accession>
<keyword evidence="5" id="KW-0010">Activator</keyword>
<organism evidence="10">
    <name type="scientific">Fagus sylvatica</name>
    <name type="common">Beechnut</name>
    <dbReference type="NCBI Taxonomy" id="28930"/>
    <lineage>
        <taxon>Eukaryota</taxon>
        <taxon>Viridiplantae</taxon>
        <taxon>Streptophyta</taxon>
        <taxon>Embryophyta</taxon>
        <taxon>Tracheophyta</taxon>
        <taxon>Spermatophyta</taxon>
        <taxon>Magnoliopsida</taxon>
        <taxon>eudicotyledons</taxon>
        <taxon>Gunneridae</taxon>
        <taxon>Pentapetalae</taxon>
        <taxon>rosids</taxon>
        <taxon>fabids</taxon>
        <taxon>Fagales</taxon>
        <taxon>Fagaceae</taxon>
        <taxon>Fagus</taxon>
    </lineage>
</organism>
<comment type="subcellular location">
    <subcellularLocation>
        <location evidence="1">Nucleus</location>
    </subcellularLocation>
</comment>
<evidence type="ECO:0000259" key="9">
    <source>
        <dbReference type="PROSITE" id="PS51032"/>
    </source>
</evidence>
<dbReference type="Gene3D" id="3.30.730.10">
    <property type="entry name" value="AP2/ERF domain"/>
    <property type="match status" value="1"/>
</dbReference>
<dbReference type="EMBL" id="OIVN01002008">
    <property type="protein sequence ID" value="SPC99784.1"/>
    <property type="molecule type" value="Genomic_DNA"/>
</dbReference>
<reference evidence="10" key="1">
    <citation type="submission" date="2018-02" db="EMBL/GenBank/DDBJ databases">
        <authorList>
            <person name="Cohen D.B."/>
            <person name="Kent A.D."/>
        </authorList>
    </citation>
    <scope>NUCLEOTIDE SEQUENCE</scope>
</reference>
<keyword evidence="3" id="KW-0346">Stress response</keyword>
<dbReference type="AlphaFoldDB" id="A0A2N9GKN0"/>
<comment type="similarity">
    <text evidence="8">Belongs to the AP2/ERF transcription factor family. ERF subfamily.</text>
</comment>
<dbReference type="PROSITE" id="PS51032">
    <property type="entry name" value="AP2_ERF"/>
    <property type="match status" value="1"/>
</dbReference>
<dbReference type="SMART" id="SM00380">
    <property type="entry name" value="AP2"/>
    <property type="match status" value="1"/>
</dbReference>
<evidence type="ECO:0000256" key="7">
    <source>
        <dbReference type="ARBA" id="ARBA00023242"/>
    </source>
</evidence>
<evidence type="ECO:0000256" key="6">
    <source>
        <dbReference type="ARBA" id="ARBA00023163"/>
    </source>
</evidence>
<sequence>MDLYLWLRPLPSGKNIMPSLILAVLIRLNALRTWGKWVVEIREPNRGKKLWLGTFDNVVAAASAYDECCKGYVWCMCSSQLS</sequence>
<gene>
    <name evidence="10" type="ORF">FSB_LOCUS27666</name>
</gene>
<evidence type="ECO:0000313" key="10">
    <source>
        <dbReference type="EMBL" id="SPC99784.1"/>
    </source>
</evidence>
<keyword evidence="2" id="KW-0805">Transcription regulation</keyword>
<dbReference type="PANTHER" id="PTHR31241">
    <property type="entry name" value="DEHYDRATION-RESPONSIVE ELEMENT-BINDING PROTEIN 2C"/>
    <property type="match status" value="1"/>
</dbReference>
<feature type="domain" description="AP2/ERF" evidence="9">
    <location>
        <begin position="25"/>
        <end position="66"/>
    </location>
</feature>
<evidence type="ECO:0000256" key="1">
    <source>
        <dbReference type="ARBA" id="ARBA00004123"/>
    </source>
</evidence>
<dbReference type="PANTHER" id="PTHR31241:SF62">
    <property type="entry name" value="DEHYDRATION-RESPONSIVE ELEMENT-BINDING PROTEIN 2D"/>
    <property type="match status" value="1"/>
</dbReference>
<evidence type="ECO:0000256" key="4">
    <source>
        <dbReference type="ARBA" id="ARBA00023125"/>
    </source>
</evidence>
<protein>
    <recommendedName>
        <fullName evidence="9">AP2/ERF domain-containing protein</fullName>
    </recommendedName>
</protein>
<dbReference type="InterPro" id="IPR016177">
    <property type="entry name" value="DNA-bd_dom_sf"/>
</dbReference>
<dbReference type="GO" id="GO:0003700">
    <property type="term" value="F:DNA-binding transcription factor activity"/>
    <property type="evidence" value="ECO:0007669"/>
    <property type="project" value="InterPro"/>
</dbReference>
<keyword evidence="4" id="KW-0238">DNA-binding</keyword>
<proteinExistence type="inferred from homology"/>
<evidence type="ECO:0000256" key="8">
    <source>
        <dbReference type="ARBA" id="ARBA00024343"/>
    </source>
</evidence>
<name>A0A2N9GKN0_FAGSY</name>
<dbReference type="CDD" id="cd00018">
    <property type="entry name" value="AP2"/>
    <property type="match status" value="1"/>
</dbReference>
<evidence type="ECO:0000256" key="5">
    <source>
        <dbReference type="ARBA" id="ARBA00023159"/>
    </source>
</evidence>
<dbReference type="GO" id="GO:0000976">
    <property type="term" value="F:transcription cis-regulatory region binding"/>
    <property type="evidence" value="ECO:0007669"/>
    <property type="project" value="TreeGrafter"/>
</dbReference>
<keyword evidence="6" id="KW-0804">Transcription</keyword>